<evidence type="ECO:0000256" key="1">
    <source>
        <dbReference type="SAM" id="Phobius"/>
    </source>
</evidence>
<evidence type="ECO:0000313" key="2">
    <source>
        <dbReference type="EMBL" id="EQB12265.1"/>
    </source>
</evidence>
<feature type="transmembrane region" description="Helical" evidence="1">
    <location>
        <begin position="40"/>
        <end position="60"/>
    </location>
</feature>
<keyword evidence="1" id="KW-0812">Transmembrane</keyword>
<proteinExistence type="predicted"/>
<comment type="caution">
    <text evidence="2">The sequence shown here is derived from an EMBL/GenBank/DDBJ whole genome shotgun (WGS) entry which is preliminary data.</text>
</comment>
<dbReference type="RefSeq" id="WP_021234926.1">
    <property type="nucleotide sequence ID" value="NZ_ATHL01000097.1"/>
</dbReference>
<keyword evidence="3" id="KW-1185">Reference proteome</keyword>
<keyword evidence="1" id="KW-0472">Membrane</keyword>
<dbReference type="EMBL" id="ATHL01000097">
    <property type="protein sequence ID" value="EQB12265.1"/>
    <property type="molecule type" value="Genomic_DNA"/>
</dbReference>
<organism evidence="2 3">
    <name type="scientific">Novosphingobium lindaniclasticum LE124</name>
    <dbReference type="NCBI Taxonomy" id="1096930"/>
    <lineage>
        <taxon>Bacteria</taxon>
        <taxon>Pseudomonadati</taxon>
        <taxon>Pseudomonadota</taxon>
        <taxon>Alphaproteobacteria</taxon>
        <taxon>Sphingomonadales</taxon>
        <taxon>Sphingomonadaceae</taxon>
        <taxon>Novosphingobium</taxon>
    </lineage>
</organism>
<dbReference type="OrthoDB" id="7594700at2"/>
<gene>
    <name evidence="2" type="ORF">L284_15580</name>
</gene>
<dbReference type="AlphaFoldDB" id="T0IKK6"/>
<name>T0IKK6_9SPHN</name>
<dbReference type="Proteomes" id="UP000015527">
    <property type="component" value="Unassembled WGS sequence"/>
</dbReference>
<accession>T0IKK6</accession>
<protein>
    <submittedName>
        <fullName evidence="2">Uncharacterized protein</fullName>
    </submittedName>
</protein>
<evidence type="ECO:0000313" key="3">
    <source>
        <dbReference type="Proteomes" id="UP000015527"/>
    </source>
</evidence>
<keyword evidence="1" id="KW-1133">Transmembrane helix</keyword>
<reference evidence="2 3" key="1">
    <citation type="journal article" date="2013" name="Genome Announc.">
        <title>Genome Sequence of Novosphingobium lindaniclasticum LE124T, Isolated from a Hexachlorocyclohexane Dumpsite.</title>
        <authorList>
            <person name="Saxena A."/>
            <person name="Nayyar N."/>
            <person name="Sangwan N."/>
            <person name="Kumari R."/>
            <person name="Khurana J.P."/>
            <person name="Lal R."/>
        </authorList>
    </citation>
    <scope>NUCLEOTIDE SEQUENCE [LARGE SCALE GENOMIC DNA]</scope>
    <source>
        <strain evidence="2 3">LE124</strain>
    </source>
</reference>
<sequence length="170" mass="18553">MTSVENPQPSREGETVVGPKRQKDWWDGVFDDGPAAKRGCFGCLTVLGIGALALFGYTVYSFQQSAVQHVKDEQAAEVERATRGPSETNTNAMCDLAVKSVLVSEDSFDPEWGGSFHAEGDIGVVSKKFDSTNGFGAKLTSRYTCKWNSKTDTIVSLEVTDPYGETRKLR</sequence>